<accession>A0A1M2V6B7</accession>
<protein>
    <submittedName>
        <fullName evidence="1">Uncharacterized protein</fullName>
    </submittedName>
</protein>
<name>A0A1M2V6B7_TRAPU</name>
<dbReference type="EMBL" id="MNAD01001632">
    <property type="protein sequence ID" value="OJT03123.1"/>
    <property type="molecule type" value="Genomic_DNA"/>
</dbReference>
<evidence type="ECO:0000313" key="2">
    <source>
        <dbReference type="Proteomes" id="UP000184267"/>
    </source>
</evidence>
<dbReference type="Gene3D" id="1.10.630.10">
    <property type="entry name" value="Cytochrome P450"/>
    <property type="match status" value="1"/>
</dbReference>
<dbReference type="GO" id="GO:0020037">
    <property type="term" value="F:heme binding"/>
    <property type="evidence" value="ECO:0007669"/>
    <property type="project" value="InterPro"/>
</dbReference>
<gene>
    <name evidence="1" type="ORF">TRAPUB_6299</name>
</gene>
<dbReference type="GO" id="GO:0016705">
    <property type="term" value="F:oxidoreductase activity, acting on paired donors, with incorporation or reduction of molecular oxygen"/>
    <property type="evidence" value="ECO:0007669"/>
    <property type="project" value="InterPro"/>
</dbReference>
<keyword evidence="2" id="KW-1185">Reference proteome</keyword>
<sequence>MALALVYITPLSLSGIPQLVHPHTEDIVLPLSEPVRCKDGRMIHEILVPKDTSVFVGINASNTNPALWGEDAYKWKPERWLQPLPDTVLDAKIPGVYANLYVFDWSLRSCRRSVF</sequence>
<evidence type="ECO:0000313" key="1">
    <source>
        <dbReference type="EMBL" id="OJT03123.1"/>
    </source>
</evidence>
<dbReference type="GO" id="GO:0004497">
    <property type="term" value="F:monooxygenase activity"/>
    <property type="evidence" value="ECO:0007669"/>
    <property type="project" value="InterPro"/>
</dbReference>
<reference evidence="1 2" key="1">
    <citation type="submission" date="2016-10" db="EMBL/GenBank/DDBJ databases">
        <title>Genome sequence of the basidiomycete white-rot fungus Trametes pubescens.</title>
        <authorList>
            <person name="Makela M.R."/>
            <person name="Granchi Z."/>
            <person name="Peng M."/>
            <person name="De Vries R.P."/>
            <person name="Grigoriev I."/>
            <person name="Riley R."/>
            <person name="Hilden K."/>
        </authorList>
    </citation>
    <scope>NUCLEOTIDE SEQUENCE [LARGE SCALE GENOMIC DNA]</scope>
    <source>
        <strain evidence="1 2">FBCC735</strain>
    </source>
</reference>
<dbReference type="AlphaFoldDB" id="A0A1M2V6B7"/>
<comment type="caution">
    <text evidence="1">The sequence shown here is derived from an EMBL/GenBank/DDBJ whole genome shotgun (WGS) entry which is preliminary data.</text>
</comment>
<dbReference type="GO" id="GO:0005506">
    <property type="term" value="F:iron ion binding"/>
    <property type="evidence" value="ECO:0007669"/>
    <property type="project" value="InterPro"/>
</dbReference>
<dbReference type="Proteomes" id="UP000184267">
    <property type="component" value="Unassembled WGS sequence"/>
</dbReference>
<dbReference type="InterPro" id="IPR036396">
    <property type="entry name" value="Cyt_P450_sf"/>
</dbReference>
<dbReference type="SUPFAM" id="SSF48264">
    <property type="entry name" value="Cytochrome P450"/>
    <property type="match status" value="1"/>
</dbReference>
<dbReference type="OrthoDB" id="1470350at2759"/>
<proteinExistence type="predicted"/>
<organism evidence="1 2">
    <name type="scientific">Trametes pubescens</name>
    <name type="common">White-rot fungus</name>
    <dbReference type="NCBI Taxonomy" id="154538"/>
    <lineage>
        <taxon>Eukaryota</taxon>
        <taxon>Fungi</taxon>
        <taxon>Dikarya</taxon>
        <taxon>Basidiomycota</taxon>
        <taxon>Agaricomycotina</taxon>
        <taxon>Agaricomycetes</taxon>
        <taxon>Polyporales</taxon>
        <taxon>Polyporaceae</taxon>
        <taxon>Trametes</taxon>
    </lineage>
</organism>